<feature type="domain" description="OmpA-like" evidence="6">
    <location>
        <begin position="87"/>
        <end position="205"/>
    </location>
</feature>
<reference evidence="7" key="1">
    <citation type="submission" date="2020-06" db="EMBL/GenBank/DDBJ databases">
        <title>Whole Genome Sequence of Bradyrhizobium sp. Strain 66S1MB.</title>
        <authorList>
            <person name="Bromfield E."/>
            <person name="Cloutier S."/>
        </authorList>
    </citation>
    <scope>NUCLEOTIDE SEQUENCE</scope>
    <source>
        <strain evidence="7">66S1MB</strain>
    </source>
</reference>
<proteinExistence type="predicted"/>
<evidence type="ECO:0000256" key="3">
    <source>
        <dbReference type="ARBA" id="ARBA00023237"/>
    </source>
</evidence>
<dbReference type="InterPro" id="IPR006665">
    <property type="entry name" value="OmpA-like"/>
</dbReference>
<comment type="caution">
    <text evidence="7">The sequence shown here is derived from an EMBL/GenBank/DDBJ whole genome shotgun (WGS) entry which is preliminary data.</text>
</comment>
<dbReference type="InterPro" id="IPR036737">
    <property type="entry name" value="OmpA-like_sf"/>
</dbReference>
<dbReference type="InterPro" id="IPR006664">
    <property type="entry name" value="OMP_bac"/>
</dbReference>
<gene>
    <name evidence="7" type="ORF">HU230_09340</name>
</gene>
<feature type="compositionally biased region" description="Pro residues" evidence="5">
    <location>
        <begin position="75"/>
        <end position="85"/>
    </location>
</feature>
<dbReference type="AlphaFoldDB" id="A0A973WJB3"/>
<evidence type="ECO:0000259" key="6">
    <source>
        <dbReference type="PROSITE" id="PS51123"/>
    </source>
</evidence>
<dbReference type="PRINTS" id="PR01021">
    <property type="entry name" value="OMPADOMAIN"/>
</dbReference>
<evidence type="ECO:0000313" key="7">
    <source>
        <dbReference type="EMBL" id="NVL05919.1"/>
    </source>
</evidence>
<dbReference type="PANTHER" id="PTHR30329">
    <property type="entry name" value="STATOR ELEMENT OF FLAGELLAR MOTOR COMPLEX"/>
    <property type="match status" value="1"/>
</dbReference>
<feature type="region of interest" description="Disordered" evidence="5">
    <location>
        <begin position="65"/>
        <end position="89"/>
    </location>
</feature>
<dbReference type="Pfam" id="PF00691">
    <property type="entry name" value="OmpA"/>
    <property type="match status" value="1"/>
</dbReference>
<dbReference type="PROSITE" id="PS51123">
    <property type="entry name" value="OMPA_2"/>
    <property type="match status" value="1"/>
</dbReference>
<dbReference type="CDD" id="cd07185">
    <property type="entry name" value="OmpA_C-like"/>
    <property type="match status" value="1"/>
</dbReference>
<dbReference type="InterPro" id="IPR050330">
    <property type="entry name" value="Bact_OuterMem_StrucFunc"/>
</dbReference>
<dbReference type="SUPFAM" id="SSF103088">
    <property type="entry name" value="OmpA-like"/>
    <property type="match status" value="1"/>
</dbReference>
<accession>A0A973WJB3</accession>
<keyword evidence="3" id="KW-0998">Cell outer membrane</keyword>
<evidence type="ECO:0000256" key="1">
    <source>
        <dbReference type="ARBA" id="ARBA00004442"/>
    </source>
</evidence>
<dbReference type="EMBL" id="JABWSX010000001">
    <property type="protein sequence ID" value="NVL05919.1"/>
    <property type="molecule type" value="Genomic_DNA"/>
</dbReference>
<sequence length="230" mass="25019">MMRLTTRGLRDLGLLGVLGTLVLLAMPLAPAQAQTAITRDDVIAKLNHYETDATIDVPALRQQVLERSRSRSKNEPPPQKRPPIAPDLTNLPTFNADIQFDVDTPIVLPDSYQSVGRIADALTHASLLPYTFLIVGHIESTGRRENNVLLSQRRADAIRDILVNTFKITAKRLQSVGLGEEQLLDPARPNAPVNNQVQIMLVGKVADSAPPAHPAPAAAAKKPAKPAKRH</sequence>
<dbReference type="GO" id="GO:0009279">
    <property type="term" value="C:cell outer membrane"/>
    <property type="evidence" value="ECO:0007669"/>
    <property type="project" value="UniProtKB-SubCell"/>
</dbReference>
<evidence type="ECO:0000256" key="4">
    <source>
        <dbReference type="PROSITE-ProRule" id="PRU00473"/>
    </source>
</evidence>
<dbReference type="RefSeq" id="WP_176529846.1">
    <property type="nucleotide sequence ID" value="NZ_CP088022.1"/>
</dbReference>
<protein>
    <submittedName>
        <fullName evidence="7">OmpA family protein</fullName>
    </submittedName>
</protein>
<name>A0A973WJB3_9BRAD</name>
<feature type="compositionally biased region" description="Basic and acidic residues" evidence="5">
    <location>
        <begin position="65"/>
        <end position="74"/>
    </location>
</feature>
<organism evidence="7">
    <name type="scientific">Bradyrhizobium quebecense</name>
    <dbReference type="NCBI Taxonomy" id="2748629"/>
    <lineage>
        <taxon>Bacteria</taxon>
        <taxon>Pseudomonadati</taxon>
        <taxon>Pseudomonadota</taxon>
        <taxon>Alphaproteobacteria</taxon>
        <taxon>Hyphomicrobiales</taxon>
        <taxon>Nitrobacteraceae</taxon>
        <taxon>Bradyrhizobium</taxon>
    </lineage>
</organism>
<feature type="region of interest" description="Disordered" evidence="5">
    <location>
        <begin position="208"/>
        <end position="230"/>
    </location>
</feature>
<dbReference type="PANTHER" id="PTHR30329:SF21">
    <property type="entry name" value="LIPOPROTEIN YIAD-RELATED"/>
    <property type="match status" value="1"/>
</dbReference>
<comment type="subcellular location">
    <subcellularLocation>
        <location evidence="1">Cell outer membrane</location>
    </subcellularLocation>
</comment>
<evidence type="ECO:0000256" key="2">
    <source>
        <dbReference type="ARBA" id="ARBA00023136"/>
    </source>
</evidence>
<dbReference type="Gene3D" id="3.30.1330.60">
    <property type="entry name" value="OmpA-like domain"/>
    <property type="match status" value="1"/>
</dbReference>
<evidence type="ECO:0000256" key="5">
    <source>
        <dbReference type="SAM" id="MobiDB-lite"/>
    </source>
</evidence>
<keyword evidence="2 4" id="KW-0472">Membrane</keyword>